<sequence length="1089" mass="123814">MPPPTLLQRQLYFDESMDLDLDMAPTDEHSSISLDARRATTSAFNLSPRKTRPPRVEETDPRLAGWTPVDEADIDQVSAIANTISALDISLDEEVTKLKRYASDDPMAVWKRIAPLFLDEMARSDGLAGFTQCAFCFAEVAGPEVAPPLPRFFRCKQCGEHLFCEECLKSQHRRHPLHDICVRLPFTVSIFVLDLRFQEWTGEFWTEASLYHHNVKSGGVAGLGAVYQLGHGGDICPCPGARRAMVVVDVNGVFNVDTQFCDCKNTDGTDAVEQLLRNKWYPATTVTPSTCATFNVLDLFRLLRALGDVNTQDFVRSLEALRDPTHTNATPDRYREFGRMARQYDFLKRMKRAGHAYEADGMETTKPGGLAVLCWACPDADRNLPLGWERANYLYRLNIAIDANFRLKNRLRPNTHDDQSLGSGLGYFVESNTYKEHLKRYVTEKDAASARATDFANVDWILLCTLWAERLLEYGFAYDIICRWMIHFFDRLNKIRQSDVDTSTLATGIDEADLYFGLPVWHAGAHQAECRAHLALAYMLGMGKTDGEAMERIWASLNPASWATKEMGVGARHDVLEDKIDRMNYEKNLTLGKSLARKLIVAIAERKKQGLEFAELDKSVAREKRRQWRQRMDAWYEDEDSDSPFILAGGEASGPSQRAIAEELRQAELEDACAGHVPFVEGNMTATAFVQAGLQLEELQRRIQAALSNTSSTATRSSEIQELRMSLLKKIKSFERLQLTYMPGVLGIRDAHEAKRNPDQPPPQPEVLRLFLPSDLSDDERHRACVRRIIETEVGLRRGQCADALVVLRARLFAHMHLIWFRDRNMVGQQQRTRSVTLMARLLEAIARLAAKYRAARAALVELKGDAFVVELGFLKLEDSDLTGRLENESDAIAMERLRSADGSRATRSEPNARRNAEHSEPNTRRLAGSVSWIWKRSEGQEMHDSVRVEWSKARARKQRWEEEVELVREEMKRVLRSLRWEQMEWQERANEVQEDVADVEITAGLRAYALRQVALRRRIAESFYAEWGKSVATAVRDAMREDGKLYRTLIHSAFGTEEVDGEIVANQMGELERFTELERRLALSIADQ</sequence>
<feature type="compositionally biased region" description="Basic and acidic residues" evidence="2">
    <location>
        <begin position="897"/>
        <end position="924"/>
    </location>
</feature>
<organism evidence="4 5">
    <name type="scientific">Mycena chlorophos</name>
    <name type="common">Agaric fungus</name>
    <name type="synonym">Agaricus chlorophos</name>
    <dbReference type="NCBI Taxonomy" id="658473"/>
    <lineage>
        <taxon>Eukaryota</taxon>
        <taxon>Fungi</taxon>
        <taxon>Dikarya</taxon>
        <taxon>Basidiomycota</taxon>
        <taxon>Agaricomycotina</taxon>
        <taxon>Agaricomycetes</taxon>
        <taxon>Agaricomycetidae</taxon>
        <taxon>Agaricales</taxon>
        <taxon>Marasmiineae</taxon>
        <taxon>Mycenaceae</taxon>
        <taxon>Mycena</taxon>
    </lineage>
</organism>
<dbReference type="Pfam" id="PF18803">
    <property type="entry name" value="CxC2"/>
    <property type="match status" value="1"/>
</dbReference>
<evidence type="ECO:0000259" key="3">
    <source>
        <dbReference type="Pfam" id="PF18803"/>
    </source>
</evidence>
<dbReference type="PANTHER" id="PTHR33096:SF1">
    <property type="entry name" value="CXC1-LIKE CYSTEINE CLUSTER ASSOCIATED WITH KDZ TRANSPOSASES DOMAIN-CONTAINING PROTEIN"/>
    <property type="match status" value="1"/>
</dbReference>
<feature type="coiled-coil region" evidence="1">
    <location>
        <begin position="951"/>
        <end position="996"/>
    </location>
</feature>
<dbReference type="Proteomes" id="UP000815677">
    <property type="component" value="Unassembled WGS sequence"/>
</dbReference>
<proteinExistence type="predicted"/>
<protein>
    <recommendedName>
        <fullName evidence="3">CxC2-like cysteine cluster KDZ transposase-associated domain-containing protein</fullName>
    </recommendedName>
</protein>
<evidence type="ECO:0000256" key="1">
    <source>
        <dbReference type="SAM" id="Coils"/>
    </source>
</evidence>
<dbReference type="Pfam" id="PF18758">
    <property type="entry name" value="KDZ"/>
    <property type="match status" value="1"/>
</dbReference>
<gene>
    <name evidence="4" type="ORF">MCHLO_04963</name>
</gene>
<keyword evidence="5" id="KW-1185">Reference proteome</keyword>
<feature type="coiled-coil region" evidence="1">
    <location>
        <begin position="839"/>
        <end position="866"/>
    </location>
</feature>
<dbReference type="EMBL" id="DF843626">
    <property type="protein sequence ID" value="GAT47503.1"/>
    <property type="molecule type" value="Genomic_DNA"/>
</dbReference>
<dbReference type="InterPro" id="IPR040521">
    <property type="entry name" value="KDZ"/>
</dbReference>
<name>A0ABQ0L8S5_MYCCL</name>
<feature type="domain" description="CxC2-like cysteine cluster KDZ transposase-associated" evidence="3">
    <location>
        <begin position="223"/>
        <end position="325"/>
    </location>
</feature>
<feature type="region of interest" description="Disordered" evidence="2">
    <location>
        <begin position="897"/>
        <end position="925"/>
    </location>
</feature>
<reference evidence="4" key="1">
    <citation type="submission" date="2014-09" db="EMBL/GenBank/DDBJ databases">
        <title>Genome sequence of the luminous mushroom Mycena chlorophos for searching fungal bioluminescence genes.</title>
        <authorList>
            <person name="Tanaka Y."/>
            <person name="Kasuga D."/>
            <person name="Oba Y."/>
            <person name="Hase S."/>
            <person name="Sato K."/>
            <person name="Oba Y."/>
            <person name="Sakakibara Y."/>
        </authorList>
    </citation>
    <scope>NUCLEOTIDE SEQUENCE</scope>
</reference>
<evidence type="ECO:0000256" key="2">
    <source>
        <dbReference type="SAM" id="MobiDB-lite"/>
    </source>
</evidence>
<dbReference type="PANTHER" id="PTHR33096">
    <property type="entry name" value="CXC2 DOMAIN-CONTAINING PROTEIN"/>
    <property type="match status" value="1"/>
</dbReference>
<keyword evidence="1" id="KW-0175">Coiled coil</keyword>
<evidence type="ECO:0000313" key="5">
    <source>
        <dbReference type="Proteomes" id="UP000815677"/>
    </source>
</evidence>
<evidence type="ECO:0000313" key="4">
    <source>
        <dbReference type="EMBL" id="GAT47503.1"/>
    </source>
</evidence>
<dbReference type="CDD" id="cd19757">
    <property type="entry name" value="Bbox1"/>
    <property type="match status" value="1"/>
</dbReference>
<dbReference type="InterPro" id="IPR041457">
    <property type="entry name" value="CxC2_KDZ-assoc"/>
</dbReference>
<accession>A0ABQ0L8S5</accession>